<keyword evidence="2" id="KW-0614">Plasmid</keyword>
<evidence type="ECO:0000313" key="3">
    <source>
        <dbReference type="Proteomes" id="UP000251993"/>
    </source>
</evidence>
<geneLocation type="plasmid" evidence="2 3">
    <name>unnamed4</name>
</geneLocation>
<dbReference type="Proteomes" id="UP000251993">
    <property type="component" value="Plasmid unnamed4"/>
</dbReference>
<dbReference type="InterPro" id="IPR047951">
    <property type="entry name" value="Transpos_ISL3"/>
</dbReference>
<sequence length="224" mass="26449">MSRRTVAKYWNRIEFVPKASRKRSNILDFENYLQQRWQEGQQSAKALYEEISDKGFTYSQATVYNMVRKYPKSVLEPLPASVKATYYSSKQLSIWLGMYQNDWEDYMPIEFLRKLLEENPLIKAVREIALEFRQLMKAKQGNQLQDWCNKALDSGVEALKGFVRGVKQDFKAIFQAFTSEWSNGQVEGQVNRLKNIKRQMYGRASFELLRKRVIMMGIPDFHQM</sequence>
<dbReference type="EMBL" id="CP030854">
    <property type="protein sequence ID" value="AXE21937.1"/>
    <property type="molecule type" value="Genomic_DNA"/>
</dbReference>
<name>A0A344TTG6_9BACT</name>
<organism evidence="2 3">
    <name type="scientific">Runella rosea</name>
    <dbReference type="NCBI Taxonomy" id="2259595"/>
    <lineage>
        <taxon>Bacteria</taxon>
        <taxon>Pseudomonadati</taxon>
        <taxon>Bacteroidota</taxon>
        <taxon>Cytophagia</taxon>
        <taxon>Cytophagales</taxon>
        <taxon>Spirosomataceae</taxon>
        <taxon>Runella</taxon>
    </lineage>
</organism>
<proteinExistence type="predicted"/>
<gene>
    <name evidence="2" type="ORF">DR864_29165</name>
</gene>
<keyword evidence="3" id="KW-1185">Reference proteome</keyword>
<reference evidence="2 3" key="1">
    <citation type="submission" date="2018-07" db="EMBL/GenBank/DDBJ databases">
        <title>Genome sequencing of Runella.</title>
        <authorList>
            <person name="Baek M.-G."/>
            <person name="Yi H."/>
        </authorList>
    </citation>
    <scope>NUCLEOTIDE SEQUENCE [LARGE SCALE GENOMIC DNA]</scope>
    <source>
        <strain evidence="2 3">HYN0085</strain>
        <plasmid evidence="2 3">unnamed4</plasmid>
    </source>
</reference>
<dbReference type="RefSeq" id="WP_114070677.1">
    <property type="nucleotide sequence ID" value="NZ_CP030854.1"/>
</dbReference>
<dbReference type="InterPro" id="IPR002560">
    <property type="entry name" value="Transposase_DDE"/>
</dbReference>
<dbReference type="PANTHER" id="PTHR33498:SF1">
    <property type="entry name" value="TRANSPOSASE FOR INSERTION SEQUENCE ELEMENT IS1557"/>
    <property type="match status" value="1"/>
</dbReference>
<evidence type="ECO:0000313" key="2">
    <source>
        <dbReference type="EMBL" id="AXE21937.1"/>
    </source>
</evidence>
<feature type="domain" description="Transposase IS204/IS1001/IS1096/IS1165 DDE" evidence="1">
    <location>
        <begin position="102"/>
        <end position="213"/>
    </location>
</feature>
<evidence type="ECO:0000259" key="1">
    <source>
        <dbReference type="Pfam" id="PF01610"/>
    </source>
</evidence>
<dbReference type="PANTHER" id="PTHR33498">
    <property type="entry name" value="TRANSPOSASE FOR INSERTION SEQUENCE ELEMENT IS1557"/>
    <property type="match status" value="1"/>
</dbReference>
<dbReference type="Pfam" id="PF01610">
    <property type="entry name" value="DDE_Tnp_ISL3"/>
    <property type="match status" value="1"/>
</dbReference>
<dbReference type="AlphaFoldDB" id="A0A344TTG6"/>
<dbReference type="KEGG" id="run:DR864_29165"/>
<protein>
    <recommendedName>
        <fullName evidence="1">Transposase IS204/IS1001/IS1096/IS1165 DDE domain-containing protein</fullName>
    </recommendedName>
</protein>
<accession>A0A344TTG6</accession>
<dbReference type="OrthoDB" id="3238779at2"/>